<dbReference type="EMBL" id="BSRI01000001">
    <property type="protein sequence ID" value="GLV53589.1"/>
    <property type="molecule type" value="Genomic_DNA"/>
</dbReference>
<dbReference type="GO" id="GO:0016829">
    <property type="term" value="F:lyase activity"/>
    <property type="evidence" value="ECO:0007669"/>
    <property type="project" value="UniProtKB-KW"/>
</dbReference>
<dbReference type="InterPro" id="IPR038058">
    <property type="entry name" value="PhnH-like_sp"/>
</dbReference>
<keyword evidence="1" id="KW-0456">Lyase</keyword>
<evidence type="ECO:0000313" key="2">
    <source>
        <dbReference type="Proteomes" id="UP001344906"/>
    </source>
</evidence>
<dbReference type="NCBIfam" id="TIGR03292">
    <property type="entry name" value="PhnH_redo"/>
    <property type="match status" value="1"/>
</dbReference>
<name>A0ABQ6FKN9_9CHLR</name>
<gene>
    <name evidence="1" type="ORF">KDH_04410</name>
</gene>
<evidence type="ECO:0000313" key="1">
    <source>
        <dbReference type="EMBL" id="GLV53589.1"/>
    </source>
</evidence>
<dbReference type="Gene3D" id="3.40.50.11310">
    <property type="entry name" value="Bacterial phosphonate metabolism protein PhnH"/>
    <property type="match status" value="1"/>
</dbReference>
<sequence length="228" mass="24963">MIGANQGTQTLYNTLTFRALLDALARPGKINQLELPHFAGEAPSYFSSACASHTPINMYALGALLTLLDRETTFIMAVNGQWLAHTETAVQWTILRSGSTALDADHARQAAFAFFCNGENSQMLAQLSVGTLLEPELSATAFYCVESLADAEKREELHGDFMTLELRGPGIQEVRIVNVEGLAKSDIEAILFARQSYPLGIDIYLVDRTGRCIGLPRTTKILVHSDDK</sequence>
<dbReference type="InterPro" id="IPR008772">
    <property type="entry name" value="Phosphonate_metab_PhnH"/>
</dbReference>
<organism evidence="1 2">
    <name type="scientific">Dictyobacter halimunensis</name>
    <dbReference type="NCBI Taxonomy" id="3026934"/>
    <lineage>
        <taxon>Bacteria</taxon>
        <taxon>Bacillati</taxon>
        <taxon>Chloroflexota</taxon>
        <taxon>Ktedonobacteria</taxon>
        <taxon>Ktedonobacterales</taxon>
        <taxon>Dictyobacteraceae</taxon>
        <taxon>Dictyobacter</taxon>
    </lineage>
</organism>
<reference evidence="1 2" key="1">
    <citation type="submission" date="2023-02" db="EMBL/GenBank/DDBJ databases">
        <title>Dictyobacter halimunensis sp. nov., a new member of the class Ktedonobacteria from forest soil in a geothermal area.</title>
        <authorList>
            <person name="Rachmania M.K."/>
            <person name="Ningsih F."/>
            <person name="Sakai Y."/>
            <person name="Yabe S."/>
            <person name="Yokota A."/>
            <person name="Sjamsuridzal W."/>
        </authorList>
    </citation>
    <scope>NUCLEOTIDE SEQUENCE [LARGE SCALE GENOMIC DNA]</scope>
    <source>
        <strain evidence="1 2">S3.2.2.5</strain>
    </source>
</reference>
<dbReference type="Pfam" id="PF05845">
    <property type="entry name" value="PhnH"/>
    <property type="match status" value="1"/>
</dbReference>
<comment type="caution">
    <text evidence="1">The sequence shown here is derived from an EMBL/GenBank/DDBJ whole genome shotgun (WGS) entry which is preliminary data.</text>
</comment>
<keyword evidence="2" id="KW-1185">Reference proteome</keyword>
<dbReference type="SUPFAM" id="SSF159709">
    <property type="entry name" value="PhnH-like"/>
    <property type="match status" value="1"/>
</dbReference>
<dbReference type="RefSeq" id="WP_338247301.1">
    <property type="nucleotide sequence ID" value="NZ_BSRI01000001.1"/>
</dbReference>
<dbReference type="Proteomes" id="UP001344906">
    <property type="component" value="Unassembled WGS sequence"/>
</dbReference>
<protein>
    <submittedName>
        <fullName evidence="1">Phosphonate C-P lyase system protein PhnH</fullName>
    </submittedName>
</protein>
<accession>A0ABQ6FKN9</accession>
<proteinExistence type="predicted"/>